<dbReference type="InterPro" id="IPR037523">
    <property type="entry name" value="VOC_core"/>
</dbReference>
<dbReference type="PROSITE" id="PS51819">
    <property type="entry name" value="VOC"/>
    <property type="match status" value="1"/>
</dbReference>
<name>A0A101NZA9_9ACTN</name>
<feature type="domain" description="VOC" evidence="1">
    <location>
        <begin position="4"/>
        <end position="120"/>
    </location>
</feature>
<evidence type="ECO:0000313" key="3">
    <source>
        <dbReference type="Proteomes" id="UP000053127"/>
    </source>
</evidence>
<protein>
    <submittedName>
        <fullName evidence="2">Glyoxalase</fullName>
    </submittedName>
</protein>
<comment type="caution">
    <text evidence="2">The sequence shown here is derived from an EMBL/GenBank/DDBJ whole genome shotgun (WGS) entry which is preliminary data.</text>
</comment>
<dbReference type="InterPro" id="IPR004360">
    <property type="entry name" value="Glyas_Fos-R_dOase_dom"/>
</dbReference>
<gene>
    <name evidence="2" type="ORF">AQI95_28655</name>
</gene>
<dbReference type="InterPro" id="IPR029068">
    <property type="entry name" value="Glyas_Bleomycin-R_OHBP_Dase"/>
</dbReference>
<dbReference type="Proteomes" id="UP000053127">
    <property type="component" value="Unassembled WGS sequence"/>
</dbReference>
<organism evidence="2 3">
    <name type="scientific">Streptomyces yokosukanensis</name>
    <dbReference type="NCBI Taxonomy" id="67386"/>
    <lineage>
        <taxon>Bacteria</taxon>
        <taxon>Bacillati</taxon>
        <taxon>Actinomycetota</taxon>
        <taxon>Actinomycetes</taxon>
        <taxon>Kitasatosporales</taxon>
        <taxon>Streptomycetaceae</taxon>
        <taxon>Streptomyces</taxon>
    </lineage>
</organism>
<dbReference type="Pfam" id="PF00903">
    <property type="entry name" value="Glyoxalase"/>
    <property type="match status" value="1"/>
</dbReference>
<reference evidence="2 3" key="1">
    <citation type="submission" date="2015-10" db="EMBL/GenBank/DDBJ databases">
        <title>Draft genome sequence of Streptomyces yokosukanensis DSM 40224, type strain for the species Streptomyces yokosukanensis.</title>
        <authorList>
            <person name="Ruckert C."/>
            <person name="Winkler A."/>
            <person name="Kalinowski J."/>
            <person name="Kampfer P."/>
            <person name="Glaeser S."/>
        </authorList>
    </citation>
    <scope>NUCLEOTIDE SEQUENCE [LARGE SCALE GENOMIC DNA]</scope>
    <source>
        <strain evidence="2 3">DSM 40224</strain>
    </source>
</reference>
<dbReference type="RefSeq" id="WP_067129978.1">
    <property type="nucleotide sequence ID" value="NZ_KQ948217.1"/>
</dbReference>
<dbReference type="EMBL" id="LMWN01000040">
    <property type="protein sequence ID" value="KUN02055.1"/>
    <property type="molecule type" value="Genomic_DNA"/>
</dbReference>
<proteinExistence type="predicted"/>
<dbReference type="STRING" id="67386.AQI95_28655"/>
<dbReference type="AlphaFoldDB" id="A0A101NZA9"/>
<evidence type="ECO:0000259" key="1">
    <source>
        <dbReference type="PROSITE" id="PS51819"/>
    </source>
</evidence>
<dbReference type="SUPFAM" id="SSF54593">
    <property type="entry name" value="Glyoxalase/Bleomycin resistance protein/Dihydroxybiphenyl dioxygenase"/>
    <property type="match status" value="1"/>
</dbReference>
<sequence>MFNGIRAIMIFAEDPEKSARWWSNILGSEVHLDVDGDAVYAWLDVAGVEFGFHPLDEKRNRRGGSPVPYWAVDDVDAVRQRLLDAGCTHHRGPLDVGDGTGRKIAQLTDPFGNVIGIDGF</sequence>
<accession>A0A101NZA9</accession>
<evidence type="ECO:0000313" key="2">
    <source>
        <dbReference type="EMBL" id="KUN02055.1"/>
    </source>
</evidence>
<dbReference type="Gene3D" id="3.10.180.10">
    <property type="entry name" value="2,3-Dihydroxybiphenyl 1,2-Dioxygenase, domain 1"/>
    <property type="match status" value="1"/>
</dbReference>
<dbReference type="OrthoDB" id="4565236at2"/>
<keyword evidence="3" id="KW-1185">Reference proteome</keyword>